<gene>
    <name evidence="4" type="ORF">AOA14_05205</name>
</gene>
<dbReference type="FunFam" id="3.40.309.10:FF:000004">
    <property type="entry name" value="Succinate-semialdehyde dehydrogenase I"/>
    <property type="match status" value="1"/>
</dbReference>
<dbReference type="GO" id="GO:0009450">
    <property type="term" value="P:gamma-aminobutyric acid catabolic process"/>
    <property type="evidence" value="ECO:0007669"/>
    <property type="project" value="TreeGrafter"/>
</dbReference>
<dbReference type="Pfam" id="PF00171">
    <property type="entry name" value="Aldedh"/>
    <property type="match status" value="1"/>
</dbReference>
<evidence type="ECO:0000313" key="5">
    <source>
        <dbReference type="Proteomes" id="UP000076234"/>
    </source>
</evidence>
<dbReference type="AlphaFoldDB" id="A0A142VW11"/>
<dbReference type="InterPro" id="IPR016162">
    <property type="entry name" value="Ald_DH_N"/>
</dbReference>
<dbReference type="Proteomes" id="UP000076234">
    <property type="component" value="Chromosome"/>
</dbReference>
<dbReference type="InterPro" id="IPR015590">
    <property type="entry name" value="Aldehyde_DH_dom"/>
</dbReference>
<comment type="similarity">
    <text evidence="1">Belongs to the aldehyde dehydrogenase family.</text>
</comment>
<dbReference type="STRING" id="1219058.AOA14_05205"/>
<proteinExistence type="inferred from homology"/>
<dbReference type="PANTHER" id="PTHR43353">
    <property type="entry name" value="SUCCINATE-SEMIALDEHYDE DEHYDROGENASE, MITOCHONDRIAL"/>
    <property type="match status" value="1"/>
</dbReference>
<protein>
    <submittedName>
        <fullName evidence="4">NAD-dependent succinate-semialdehyde dehydrogenase</fullName>
    </submittedName>
</protein>
<dbReference type="EMBL" id="CP013342">
    <property type="protein sequence ID" value="AMU94000.1"/>
    <property type="molecule type" value="Genomic_DNA"/>
</dbReference>
<evidence type="ECO:0000313" key="4">
    <source>
        <dbReference type="EMBL" id="AMU94000.1"/>
    </source>
</evidence>
<evidence type="ECO:0000256" key="2">
    <source>
        <dbReference type="ARBA" id="ARBA00023002"/>
    </source>
</evidence>
<dbReference type="KEGG" id="ster:AOA14_05205"/>
<dbReference type="Gene3D" id="3.40.309.10">
    <property type="entry name" value="Aldehyde Dehydrogenase, Chain A, domain 2"/>
    <property type="match status" value="1"/>
</dbReference>
<accession>A0A142VW11</accession>
<reference evidence="5" key="1">
    <citation type="submission" date="2015-11" db="EMBL/GenBank/DDBJ databases">
        <title>Complete genome sequence of a polyethylene glycol-degrading strain Sphingopyxis terrae strain 203-1 (NBRC 15098).</title>
        <authorList>
            <person name="Yoshiyuki O."/>
            <person name="Shouta N."/>
            <person name="Nagata Y."/>
            <person name="Numata M."/>
            <person name="Tsuchikane K."/>
            <person name="Hosoyama A."/>
            <person name="Yamazoe A."/>
            <person name="Tsuda M."/>
            <person name="Fujita N."/>
            <person name="Kawai F."/>
        </authorList>
    </citation>
    <scope>NUCLEOTIDE SEQUENCE [LARGE SCALE GENOMIC DNA]</scope>
    <source>
        <strain evidence="5">203-1</strain>
    </source>
</reference>
<evidence type="ECO:0000256" key="1">
    <source>
        <dbReference type="ARBA" id="ARBA00009986"/>
    </source>
</evidence>
<evidence type="ECO:0000259" key="3">
    <source>
        <dbReference type="Pfam" id="PF00171"/>
    </source>
</evidence>
<dbReference type="CDD" id="cd07103">
    <property type="entry name" value="ALDH_F5_SSADH_GabD"/>
    <property type="match status" value="1"/>
</dbReference>
<sequence>MTATYDADLQLFIDGAWRSGEGREARPVYNPATAATIAELPVATAADLDEALAAAARGWPVWRAKTPDERAALMRKAAGLIRERADHIATLLTLEQGKPIAEARGEVLSASSLLEYFAEQGKRIEGRVVQRPAGQRAMVLKQPVGPVAAFSPWNFPVNLMIKKVAPALAAGCVVIAKAPEETPGCTSAIMRCLADAGIPGDVVQLVYGNPDMISRHLLGSEVIRKVSFTGSTAVGKHLMKLAADRVQRITMELGGHAPVLVFDDCDLETTLDRVVTQKFRNAGQVCVSPTRFYVQDGIYDAFVKGFAERTARVKIGSGLDAGTQMGPLANARRAPALEAMIADATAKGARVIAGGAATGEGYFFQPTALADVPLDADAMNNEPFGPMALIRPFATEEDALEQANRLPYGLAAFAFTENGRRINRVADGIESGMVGINSFVISANDMPFGGIKESGFGSESGPEGLDGYLVAKAVHIY</sequence>
<dbReference type="PANTHER" id="PTHR43353:SF5">
    <property type="entry name" value="SUCCINATE-SEMIALDEHYDE DEHYDROGENASE, MITOCHONDRIAL"/>
    <property type="match status" value="1"/>
</dbReference>
<dbReference type="InterPro" id="IPR016161">
    <property type="entry name" value="Ald_DH/histidinol_DH"/>
</dbReference>
<name>A0A142VW11_9SPHN</name>
<keyword evidence="2" id="KW-0560">Oxidoreductase</keyword>
<organism evidence="4 5">
    <name type="scientific">Sphingopyxis terrae subsp. terrae NBRC 15098</name>
    <dbReference type="NCBI Taxonomy" id="1219058"/>
    <lineage>
        <taxon>Bacteria</taxon>
        <taxon>Pseudomonadati</taxon>
        <taxon>Pseudomonadota</taxon>
        <taxon>Alphaproteobacteria</taxon>
        <taxon>Sphingomonadales</taxon>
        <taxon>Sphingomonadaceae</taxon>
        <taxon>Sphingopyxis</taxon>
    </lineage>
</organism>
<dbReference type="Gene3D" id="3.40.605.10">
    <property type="entry name" value="Aldehyde Dehydrogenase, Chain A, domain 1"/>
    <property type="match status" value="1"/>
</dbReference>
<reference evidence="4 5" key="2">
    <citation type="journal article" date="2016" name="Genome Announc.">
        <title>Complete Genome Sequence of Sphingopyxis terrae Strain 203-1 (NBRC 111660), a Polyethylene Glycol Degrader.</title>
        <authorList>
            <person name="Ohtsubo Y."/>
            <person name="Nonoyama S."/>
            <person name="Nagata Y."/>
            <person name="Numata M."/>
            <person name="Tsuchikane K."/>
            <person name="Hosoyama A."/>
            <person name="Yamazoe A."/>
            <person name="Tsuda M."/>
            <person name="Fujita N."/>
            <person name="Kawai F."/>
        </authorList>
    </citation>
    <scope>NUCLEOTIDE SEQUENCE [LARGE SCALE GENOMIC DNA]</scope>
    <source>
        <strain evidence="4 5">203-1</strain>
    </source>
</reference>
<feature type="domain" description="Aldehyde dehydrogenase" evidence="3">
    <location>
        <begin position="17"/>
        <end position="474"/>
    </location>
</feature>
<dbReference type="InterPro" id="IPR016163">
    <property type="entry name" value="Ald_DH_C"/>
</dbReference>
<dbReference type="InterPro" id="IPR050740">
    <property type="entry name" value="Aldehyde_DH_Superfamily"/>
</dbReference>
<dbReference type="RefSeq" id="WP_058811182.1">
    <property type="nucleotide sequence ID" value="NZ_CP013342.1"/>
</dbReference>
<dbReference type="GO" id="GO:0004777">
    <property type="term" value="F:succinate-semialdehyde dehydrogenase (NAD+) activity"/>
    <property type="evidence" value="ECO:0007669"/>
    <property type="project" value="TreeGrafter"/>
</dbReference>
<dbReference type="SUPFAM" id="SSF53720">
    <property type="entry name" value="ALDH-like"/>
    <property type="match status" value="1"/>
</dbReference>
<dbReference type="FunFam" id="3.40.605.10:FF:000007">
    <property type="entry name" value="NAD/NADP-dependent betaine aldehyde dehydrogenase"/>
    <property type="match status" value="1"/>
</dbReference>